<dbReference type="PANTHER" id="PTHR46743:SF2">
    <property type="entry name" value="TEICHOIC ACIDS EXPORT ATP-BINDING PROTEIN TAGH"/>
    <property type="match status" value="1"/>
</dbReference>
<dbReference type="InterPro" id="IPR003439">
    <property type="entry name" value="ABC_transporter-like_ATP-bd"/>
</dbReference>
<dbReference type="GO" id="GO:0016887">
    <property type="term" value="F:ATP hydrolysis activity"/>
    <property type="evidence" value="ECO:0007669"/>
    <property type="project" value="InterPro"/>
</dbReference>
<dbReference type="SUPFAM" id="SSF52540">
    <property type="entry name" value="P-loop containing nucleoside triphosphate hydrolases"/>
    <property type="match status" value="1"/>
</dbReference>
<evidence type="ECO:0000313" key="7">
    <source>
        <dbReference type="Proteomes" id="UP000238541"/>
    </source>
</evidence>
<keyword evidence="4 6" id="KW-0067">ATP-binding</keyword>
<dbReference type="Proteomes" id="UP000238541">
    <property type="component" value="Unassembled WGS sequence"/>
</dbReference>
<evidence type="ECO:0000256" key="1">
    <source>
        <dbReference type="ARBA" id="ARBA00005417"/>
    </source>
</evidence>
<keyword evidence="3" id="KW-0547">Nucleotide-binding</keyword>
<comment type="similarity">
    <text evidence="1">Belongs to the ABC transporter superfamily.</text>
</comment>
<keyword evidence="7" id="KW-1185">Reference proteome</keyword>
<dbReference type="InterPro" id="IPR015860">
    <property type="entry name" value="ABC_transpr_TagH-like"/>
</dbReference>
<accession>A0A2S6FU27</accession>
<sequence length="417" mass="46168">MGHIRVTGLGKAYKQYPTRWSRLAEWLIPFSPIRHRQHWVLQDVTFQIAPGESVGIVGVNGAGKSTLLKMITGTTQPTCGTIELEGRVAALLELGMGFHADFTGRQNAVMAGQLLGMQVEEIEALMPEIERFAEIGDAIDHPVRTYSSGMQMRLAFSVATARRPDILIVDEALSVGDAYFQHKSFDRIRSFRKAGTTLLIVSHDRSAIQSICDSAILLENGHMAMHDTPEAVMDYYNALLAEREGQTVRQEMLSGGQVSTISGTGEARILNVRLLDKHERSIDAAEVGQPVVLEVNVEVCQDIERLVLGFMIKDRLGQAMYGINTHRQDQALTDLQAGERVTYRFAFVMGLGKGNYSVALSLSRLDSHLDRNFEWRDYGLVFHVINNRQEDFVGCSWLAAKTTVTRSSAPVTSGSTP</sequence>
<dbReference type="PANTHER" id="PTHR46743">
    <property type="entry name" value="TEICHOIC ACIDS EXPORT ATP-BINDING PROTEIN TAGH"/>
    <property type="match status" value="1"/>
</dbReference>
<evidence type="ECO:0000256" key="2">
    <source>
        <dbReference type="ARBA" id="ARBA00022448"/>
    </source>
</evidence>
<keyword evidence="2" id="KW-0813">Transport</keyword>
<dbReference type="GO" id="GO:0140359">
    <property type="term" value="F:ABC-type transporter activity"/>
    <property type="evidence" value="ECO:0007669"/>
    <property type="project" value="InterPro"/>
</dbReference>
<dbReference type="InterPro" id="IPR027417">
    <property type="entry name" value="P-loop_NTPase"/>
</dbReference>
<reference evidence="7" key="1">
    <citation type="submission" date="2017-06" db="EMBL/GenBank/DDBJ databases">
        <authorList>
            <person name="Furmanczyk E.M."/>
        </authorList>
    </citation>
    <scope>NUCLEOTIDE SEQUENCE [LARGE SCALE GENOMIC DNA]</scope>
    <source>
        <strain evidence="7">AP3_16</strain>
    </source>
</reference>
<proteinExistence type="inferred from homology"/>
<protein>
    <submittedName>
        <fullName evidence="6">Sugar ABC transporter ATP-binding protein</fullName>
    </submittedName>
</protein>
<dbReference type="PROSITE" id="PS00211">
    <property type="entry name" value="ABC_TRANSPORTER_1"/>
    <property type="match status" value="1"/>
</dbReference>
<organism evidence="6 7">
    <name type="scientific">Pseudomonas laurylsulfatiphila</name>
    <dbReference type="NCBI Taxonomy" id="2011015"/>
    <lineage>
        <taxon>Bacteria</taxon>
        <taxon>Pseudomonadati</taxon>
        <taxon>Pseudomonadota</taxon>
        <taxon>Gammaproteobacteria</taxon>
        <taxon>Pseudomonadales</taxon>
        <taxon>Pseudomonadaceae</taxon>
        <taxon>Pseudomonas</taxon>
    </lineage>
</organism>
<dbReference type="Pfam" id="PF00005">
    <property type="entry name" value="ABC_tran"/>
    <property type="match status" value="1"/>
</dbReference>
<dbReference type="PROSITE" id="PS50893">
    <property type="entry name" value="ABC_TRANSPORTER_2"/>
    <property type="match status" value="1"/>
</dbReference>
<dbReference type="CDD" id="cd10147">
    <property type="entry name" value="Wzt_C-like"/>
    <property type="match status" value="1"/>
</dbReference>
<dbReference type="InterPro" id="IPR017871">
    <property type="entry name" value="ABC_transporter-like_CS"/>
</dbReference>
<dbReference type="InterPro" id="IPR003593">
    <property type="entry name" value="AAA+_ATPase"/>
</dbReference>
<evidence type="ECO:0000256" key="4">
    <source>
        <dbReference type="ARBA" id="ARBA00022840"/>
    </source>
</evidence>
<evidence type="ECO:0000256" key="3">
    <source>
        <dbReference type="ARBA" id="ARBA00022741"/>
    </source>
</evidence>
<dbReference type="CDD" id="cd03220">
    <property type="entry name" value="ABC_KpsT_Wzt"/>
    <property type="match status" value="1"/>
</dbReference>
<dbReference type="InterPro" id="IPR050683">
    <property type="entry name" value="Bact_Polysacc_Export_ATP-bd"/>
</dbReference>
<dbReference type="RefSeq" id="WP_104448038.1">
    <property type="nucleotide sequence ID" value="NZ_JBLZZR010000109.1"/>
</dbReference>
<feature type="domain" description="ABC transporter" evidence="5">
    <location>
        <begin position="4"/>
        <end position="245"/>
    </location>
</feature>
<dbReference type="Pfam" id="PF14524">
    <property type="entry name" value="Wzt_C"/>
    <property type="match status" value="1"/>
</dbReference>
<dbReference type="Gene3D" id="3.40.50.300">
    <property type="entry name" value="P-loop containing nucleotide triphosphate hydrolases"/>
    <property type="match status" value="1"/>
</dbReference>
<gene>
    <name evidence="6" type="ORF">CD175_05635</name>
</gene>
<evidence type="ECO:0000313" key="6">
    <source>
        <dbReference type="EMBL" id="PPK40926.1"/>
    </source>
</evidence>
<name>A0A2S6FU27_9PSED</name>
<evidence type="ECO:0000259" key="5">
    <source>
        <dbReference type="PROSITE" id="PS50893"/>
    </source>
</evidence>
<dbReference type="SMART" id="SM00382">
    <property type="entry name" value="AAA"/>
    <property type="match status" value="1"/>
</dbReference>
<dbReference type="Gene3D" id="2.70.50.60">
    <property type="entry name" value="abc- transporter (atp binding component) like domain"/>
    <property type="match status" value="1"/>
</dbReference>
<comment type="caution">
    <text evidence="6">The sequence shown here is derived from an EMBL/GenBank/DDBJ whole genome shotgun (WGS) entry which is preliminary data.</text>
</comment>
<dbReference type="GO" id="GO:0005524">
    <property type="term" value="F:ATP binding"/>
    <property type="evidence" value="ECO:0007669"/>
    <property type="project" value="UniProtKB-KW"/>
</dbReference>
<dbReference type="EMBL" id="NIRS01000001">
    <property type="protein sequence ID" value="PPK40926.1"/>
    <property type="molecule type" value="Genomic_DNA"/>
</dbReference>
<dbReference type="GO" id="GO:0016020">
    <property type="term" value="C:membrane"/>
    <property type="evidence" value="ECO:0007669"/>
    <property type="project" value="InterPro"/>
</dbReference>
<dbReference type="InterPro" id="IPR029439">
    <property type="entry name" value="Wzt_C"/>
</dbReference>
<dbReference type="AlphaFoldDB" id="A0A2S6FU27"/>